<sequence length="248" mass="26976">MAEVQDLERYDRARPSYPEALIKRIAAAGPRVLDVGCATGTEARQFRDAGCVVLGVEPDARMAAYATSSGVNVEVATFEEWDPAGRSWDAVVAGTSWHWVGQVEGARKAADMLRPGGLLAPFWHATTVPRPVQEAFVTAFYRVAPDSPVVLCVDQQGVEGYRRILDQAADGIRRSERFGEPEYWTFDGEQVYTRDLWLEHVASWGVVRALGAKGVREIQQAVGQAIDAEGGRLTVGCTSVVIGAWLAA</sequence>
<evidence type="ECO:0000256" key="2">
    <source>
        <dbReference type="ARBA" id="ARBA00022679"/>
    </source>
</evidence>
<dbReference type="EMBL" id="BAAAND010000012">
    <property type="protein sequence ID" value="GAA1611001.1"/>
    <property type="molecule type" value="Genomic_DNA"/>
</dbReference>
<keyword evidence="4" id="KW-1185">Reference proteome</keyword>
<reference evidence="3 4" key="1">
    <citation type="journal article" date="2019" name="Int. J. Syst. Evol. Microbiol.">
        <title>The Global Catalogue of Microorganisms (GCM) 10K type strain sequencing project: providing services to taxonomists for standard genome sequencing and annotation.</title>
        <authorList>
            <consortium name="The Broad Institute Genomics Platform"/>
            <consortium name="The Broad Institute Genome Sequencing Center for Infectious Disease"/>
            <person name="Wu L."/>
            <person name="Ma J."/>
        </authorList>
    </citation>
    <scope>NUCLEOTIDE SEQUENCE [LARGE SCALE GENOMIC DNA]</scope>
    <source>
        <strain evidence="3 4">JCM 14304</strain>
    </source>
</reference>
<evidence type="ECO:0000313" key="3">
    <source>
        <dbReference type="EMBL" id="GAA1611001.1"/>
    </source>
</evidence>
<name>A0ABN2ELY0_9ACTN</name>
<proteinExistence type="predicted"/>
<dbReference type="PANTHER" id="PTHR44942:SF4">
    <property type="entry name" value="METHYLTRANSFERASE TYPE 11 DOMAIN-CONTAINING PROTEIN"/>
    <property type="match status" value="1"/>
</dbReference>
<protein>
    <submittedName>
        <fullName evidence="3">Class I SAM-dependent methyltransferase</fullName>
    </submittedName>
</protein>
<dbReference type="Pfam" id="PF13489">
    <property type="entry name" value="Methyltransf_23"/>
    <property type="match status" value="1"/>
</dbReference>
<dbReference type="SUPFAM" id="SSF53335">
    <property type="entry name" value="S-adenosyl-L-methionine-dependent methyltransferases"/>
    <property type="match status" value="1"/>
</dbReference>
<comment type="caution">
    <text evidence="3">The sequence shown here is derived from an EMBL/GenBank/DDBJ whole genome shotgun (WGS) entry which is preliminary data.</text>
</comment>
<organism evidence="3 4">
    <name type="scientific">Kribbella karoonensis</name>
    <dbReference type="NCBI Taxonomy" id="324851"/>
    <lineage>
        <taxon>Bacteria</taxon>
        <taxon>Bacillati</taxon>
        <taxon>Actinomycetota</taxon>
        <taxon>Actinomycetes</taxon>
        <taxon>Propionibacteriales</taxon>
        <taxon>Kribbellaceae</taxon>
        <taxon>Kribbella</taxon>
    </lineage>
</organism>
<dbReference type="InterPro" id="IPR029063">
    <property type="entry name" value="SAM-dependent_MTases_sf"/>
</dbReference>
<dbReference type="GO" id="GO:0032259">
    <property type="term" value="P:methylation"/>
    <property type="evidence" value="ECO:0007669"/>
    <property type="project" value="UniProtKB-KW"/>
</dbReference>
<dbReference type="RefSeq" id="WP_344199885.1">
    <property type="nucleotide sequence ID" value="NZ_BAAAND010000012.1"/>
</dbReference>
<dbReference type="InterPro" id="IPR051052">
    <property type="entry name" value="Diverse_substrate_MTase"/>
</dbReference>
<dbReference type="Gene3D" id="3.40.50.150">
    <property type="entry name" value="Vaccinia Virus protein VP39"/>
    <property type="match status" value="1"/>
</dbReference>
<dbReference type="Proteomes" id="UP001500190">
    <property type="component" value="Unassembled WGS sequence"/>
</dbReference>
<evidence type="ECO:0000313" key="4">
    <source>
        <dbReference type="Proteomes" id="UP001500190"/>
    </source>
</evidence>
<dbReference type="GO" id="GO:0008168">
    <property type="term" value="F:methyltransferase activity"/>
    <property type="evidence" value="ECO:0007669"/>
    <property type="project" value="UniProtKB-KW"/>
</dbReference>
<dbReference type="CDD" id="cd02440">
    <property type="entry name" value="AdoMet_MTases"/>
    <property type="match status" value="1"/>
</dbReference>
<gene>
    <name evidence="3" type="ORF">GCM10009742_72150</name>
</gene>
<dbReference type="PANTHER" id="PTHR44942">
    <property type="entry name" value="METHYLTRANSF_11 DOMAIN-CONTAINING PROTEIN"/>
    <property type="match status" value="1"/>
</dbReference>
<keyword evidence="2" id="KW-0808">Transferase</keyword>
<evidence type="ECO:0000256" key="1">
    <source>
        <dbReference type="ARBA" id="ARBA00022603"/>
    </source>
</evidence>
<keyword evidence="1 3" id="KW-0489">Methyltransferase</keyword>
<accession>A0ABN2ELY0</accession>